<evidence type="ECO:0000313" key="2">
    <source>
        <dbReference type="EMBL" id="EQD36161.1"/>
    </source>
</evidence>
<evidence type="ECO:0000256" key="1">
    <source>
        <dbReference type="SAM" id="Phobius"/>
    </source>
</evidence>
<dbReference type="AlphaFoldDB" id="T0YL55"/>
<proteinExistence type="predicted"/>
<dbReference type="GO" id="GO:0042910">
    <property type="term" value="F:xenobiotic transmembrane transporter activity"/>
    <property type="evidence" value="ECO:0007669"/>
    <property type="project" value="TreeGrafter"/>
</dbReference>
<keyword evidence="1" id="KW-0472">Membrane</keyword>
<gene>
    <name evidence="2" type="ORF">B1B_16615</name>
</gene>
<dbReference type="EMBL" id="AUZY01011065">
    <property type="protein sequence ID" value="EQD36161.1"/>
    <property type="molecule type" value="Genomic_DNA"/>
</dbReference>
<sequence>MACVFVGLWITHTQLNISSMMGMTMVVGIVTEVTIFYYSEYHELRDYEHGAGRLIQAGKNRMRPIAMTTIAAILALLPLALVLSPGAAMQQPLAIAIISGLLAQMPLTLLLLPVLLGFLHEGGDVAPIM</sequence>
<accession>T0YL55</accession>
<name>T0YL55_9ZZZZ</name>
<keyword evidence="1" id="KW-1133">Transmembrane helix</keyword>
<dbReference type="Pfam" id="PF00873">
    <property type="entry name" value="ACR_tran"/>
    <property type="match status" value="1"/>
</dbReference>
<reference evidence="2" key="1">
    <citation type="submission" date="2013-08" db="EMBL/GenBank/DDBJ databases">
        <authorList>
            <person name="Mendez C."/>
            <person name="Richter M."/>
            <person name="Ferrer M."/>
            <person name="Sanchez J."/>
        </authorList>
    </citation>
    <scope>NUCLEOTIDE SEQUENCE</scope>
</reference>
<comment type="caution">
    <text evidence="2">The sequence shown here is derived from an EMBL/GenBank/DDBJ whole genome shotgun (WGS) entry which is preliminary data.</text>
</comment>
<dbReference type="PANTHER" id="PTHR32063:SF0">
    <property type="entry name" value="SWARMING MOTILITY PROTEIN SWRC"/>
    <property type="match status" value="1"/>
</dbReference>
<feature type="transmembrane region" description="Helical" evidence="1">
    <location>
        <begin position="93"/>
        <end position="119"/>
    </location>
</feature>
<keyword evidence="1" id="KW-0812">Transmembrane</keyword>
<feature type="transmembrane region" description="Helical" evidence="1">
    <location>
        <begin position="20"/>
        <end position="38"/>
    </location>
</feature>
<dbReference type="PANTHER" id="PTHR32063">
    <property type="match status" value="1"/>
</dbReference>
<dbReference type="SUPFAM" id="SSF82866">
    <property type="entry name" value="Multidrug efflux transporter AcrB transmembrane domain"/>
    <property type="match status" value="1"/>
</dbReference>
<reference evidence="2" key="2">
    <citation type="journal article" date="2014" name="ISME J.">
        <title>Microbial stratification in low pH oxic and suboxic macroscopic growths along an acid mine drainage.</title>
        <authorList>
            <person name="Mendez-Garcia C."/>
            <person name="Mesa V."/>
            <person name="Sprenger R.R."/>
            <person name="Richter M."/>
            <person name="Diez M.S."/>
            <person name="Solano J."/>
            <person name="Bargiela R."/>
            <person name="Golyshina O.V."/>
            <person name="Manteca A."/>
            <person name="Ramos J.L."/>
            <person name="Gallego J.R."/>
            <person name="Llorente I."/>
            <person name="Martins Dos Santos V.A."/>
            <person name="Jensen O.N."/>
            <person name="Pelaez A.I."/>
            <person name="Sanchez J."/>
            <person name="Ferrer M."/>
        </authorList>
    </citation>
    <scope>NUCLEOTIDE SEQUENCE</scope>
</reference>
<dbReference type="InterPro" id="IPR001036">
    <property type="entry name" value="Acrflvin-R"/>
</dbReference>
<protein>
    <submittedName>
        <fullName evidence="2">Acriflavin resistance protein</fullName>
    </submittedName>
</protein>
<dbReference type="Gene3D" id="1.20.1640.10">
    <property type="entry name" value="Multidrug efflux transporter AcrB transmembrane domain"/>
    <property type="match status" value="1"/>
</dbReference>
<feature type="transmembrane region" description="Helical" evidence="1">
    <location>
        <begin position="65"/>
        <end position="87"/>
    </location>
</feature>
<dbReference type="GO" id="GO:0005886">
    <property type="term" value="C:plasma membrane"/>
    <property type="evidence" value="ECO:0007669"/>
    <property type="project" value="TreeGrafter"/>
</dbReference>
<organism evidence="2">
    <name type="scientific">mine drainage metagenome</name>
    <dbReference type="NCBI Taxonomy" id="410659"/>
    <lineage>
        <taxon>unclassified sequences</taxon>
        <taxon>metagenomes</taxon>
        <taxon>ecological metagenomes</taxon>
    </lineage>
</organism>